<feature type="repeat" description="TPR" evidence="1">
    <location>
        <begin position="186"/>
        <end position="219"/>
    </location>
</feature>
<reference evidence="2 3" key="1">
    <citation type="submission" date="2019-07" db="EMBL/GenBank/DDBJ databases">
        <title>Insights of Desulfuromonas acetexigens electromicrobiology.</title>
        <authorList>
            <person name="Katuri K."/>
            <person name="Sapireddy V."/>
            <person name="Shaw D.R."/>
            <person name="Saikaly P."/>
        </authorList>
    </citation>
    <scope>NUCLEOTIDE SEQUENCE [LARGE SCALE GENOMIC DNA]</scope>
    <source>
        <strain evidence="2 3">2873</strain>
    </source>
</reference>
<dbReference type="Pfam" id="PF14559">
    <property type="entry name" value="TPR_19"/>
    <property type="match status" value="1"/>
</dbReference>
<dbReference type="PANTHER" id="PTHR12558:SF13">
    <property type="entry name" value="CELL DIVISION CYCLE PROTEIN 27 HOMOLOG"/>
    <property type="match status" value="1"/>
</dbReference>
<gene>
    <name evidence="2" type="ORF">FL622_02745</name>
</gene>
<dbReference type="OrthoDB" id="9773829at2"/>
<dbReference type="PROSITE" id="PS50005">
    <property type="entry name" value="TPR"/>
    <property type="match status" value="2"/>
</dbReference>
<comment type="caution">
    <text evidence="2">The sequence shown here is derived from an EMBL/GenBank/DDBJ whole genome shotgun (WGS) entry which is preliminary data.</text>
</comment>
<sequence>MPQHATPGSLLGKIAAYTELLAKDPYSTIFVPLSEAYRQMDMLDEAVAVAQQGIMDNPAFAAGYVALGSAFAAQGLEDQAIGEFEKALILDNRHLPALKELAKVKMTRQDSAGARELLEQAKAIKGNDPEVLKLVAAVAPSQLVAAAPAASPSPEPPVSTPAPSFEIDEVQETVSAPSLAGKGVEPIATATLAEIYIRQGLPQKALKVYRDLLKLEPHNDQLRQKLILLKQQIDGQEVPALGDETLLASESVEETAPAEEVLSSEDSLPAGEFLAESSPDEVSAVSPALEAEPAFSVLTEDTGTVEPGLATIRGERAVPEVLSSWLDAIRRRRAAHV</sequence>
<dbReference type="PANTHER" id="PTHR12558">
    <property type="entry name" value="CELL DIVISION CYCLE 16,23,27"/>
    <property type="match status" value="1"/>
</dbReference>
<keyword evidence="1" id="KW-0802">TPR repeat</keyword>
<dbReference type="InterPro" id="IPR011990">
    <property type="entry name" value="TPR-like_helical_dom_sf"/>
</dbReference>
<evidence type="ECO:0000313" key="3">
    <source>
        <dbReference type="Proteomes" id="UP000317155"/>
    </source>
</evidence>
<evidence type="ECO:0000256" key="1">
    <source>
        <dbReference type="PROSITE-ProRule" id="PRU00339"/>
    </source>
</evidence>
<feature type="repeat" description="TPR" evidence="1">
    <location>
        <begin position="61"/>
        <end position="94"/>
    </location>
</feature>
<dbReference type="AlphaFoldDB" id="A0A550JLN1"/>
<evidence type="ECO:0000313" key="2">
    <source>
        <dbReference type="EMBL" id="TRO84114.1"/>
    </source>
</evidence>
<accession>A0A550JLN1</accession>
<dbReference type="SMART" id="SM00028">
    <property type="entry name" value="TPR"/>
    <property type="match status" value="3"/>
</dbReference>
<dbReference type="SUPFAM" id="SSF48452">
    <property type="entry name" value="TPR-like"/>
    <property type="match status" value="1"/>
</dbReference>
<dbReference type="InterPro" id="IPR019734">
    <property type="entry name" value="TPR_rpt"/>
</dbReference>
<dbReference type="RefSeq" id="WP_092053348.1">
    <property type="nucleotide sequence ID" value="NZ_FOJJ01000001.1"/>
</dbReference>
<dbReference type="Gene3D" id="1.25.40.10">
    <property type="entry name" value="Tetratricopeptide repeat domain"/>
    <property type="match status" value="2"/>
</dbReference>
<dbReference type="EMBL" id="VJVV01000001">
    <property type="protein sequence ID" value="TRO84114.1"/>
    <property type="molecule type" value="Genomic_DNA"/>
</dbReference>
<proteinExistence type="predicted"/>
<organism evidence="2 3">
    <name type="scientific">Trichloromonas acetexigens</name>
    <dbReference type="NCBI Taxonomy" id="38815"/>
    <lineage>
        <taxon>Bacteria</taxon>
        <taxon>Pseudomonadati</taxon>
        <taxon>Thermodesulfobacteriota</taxon>
        <taxon>Desulfuromonadia</taxon>
        <taxon>Desulfuromonadales</taxon>
        <taxon>Trichloromonadaceae</taxon>
        <taxon>Trichloromonas</taxon>
    </lineage>
</organism>
<dbReference type="Proteomes" id="UP000317155">
    <property type="component" value="Unassembled WGS sequence"/>
</dbReference>
<name>A0A550JLN1_9BACT</name>
<dbReference type="Pfam" id="PF13428">
    <property type="entry name" value="TPR_14"/>
    <property type="match status" value="1"/>
</dbReference>
<protein>
    <submittedName>
        <fullName evidence="2">Tetratricopeptide repeat protein</fullName>
    </submittedName>
</protein>
<keyword evidence="3" id="KW-1185">Reference proteome</keyword>